<keyword evidence="7" id="KW-0539">Nucleus</keyword>
<keyword evidence="12" id="KW-1185">Reference proteome</keyword>
<dbReference type="PROSITE" id="PS50048">
    <property type="entry name" value="ZN2_CY6_FUNGAL_2"/>
    <property type="match status" value="1"/>
</dbReference>
<feature type="region of interest" description="Disordered" evidence="9">
    <location>
        <begin position="525"/>
        <end position="569"/>
    </location>
</feature>
<reference evidence="11" key="1">
    <citation type="journal article" date="2020" name="Stud. Mycol.">
        <title>101 Dothideomycetes genomes: a test case for predicting lifestyles and emergence of pathogens.</title>
        <authorList>
            <person name="Haridas S."/>
            <person name="Albert R."/>
            <person name="Binder M."/>
            <person name="Bloem J."/>
            <person name="Labutti K."/>
            <person name="Salamov A."/>
            <person name="Andreopoulos B."/>
            <person name="Baker S."/>
            <person name="Barry K."/>
            <person name="Bills G."/>
            <person name="Bluhm B."/>
            <person name="Cannon C."/>
            <person name="Castanera R."/>
            <person name="Culley D."/>
            <person name="Daum C."/>
            <person name="Ezra D."/>
            <person name="Gonzalez J."/>
            <person name="Henrissat B."/>
            <person name="Kuo A."/>
            <person name="Liang C."/>
            <person name="Lipzen A."/>
            <person name="Lutzoni F."/>
            <person name="Magnuson J."/>
            <person name="Mondo S."/>
            <person name="Nolan M."/>
            <person name="Ohm R."/>
            <person name="Pangilinan J."/>
            <person name="Park H.-J."/>
            <person name="Ramirez L."/>
            <person name="Alfaro M."/>
            <person name="Sun H."/>
            <person name="Tritt A."/>
            <person name="Yoshinaga Y."/>
            <person name="Zwiers L.-H."/>
            <person name="Turgeon B."/>
            <person name="Goodwin S."/>
            <person name="Spatafora J."/>
            <person name="Crous P."/>
            <person name="Grigoriev I."/>
        </authorList>
    </citation>
    <scope>NUCLEOTIDE SEQUENCE</scope>
    <source>
        <strain evidence="11">CBS 109.77</strain>
    </source>
</reference>
<dbReference type="GO" id="GO:0006351">
    <property type="term" value="P:DNA-templated transcription"/>
    <property type="evidence" value="ECO:0007669"/>
    <property type="project" value="InterPro"/>
</dbReference>
<dbReference type="Pfam" id="PF04082">
    <property type="entry name" value="Fungal_trans"/>
    <property type="match status" value="1"/>
</dbReference>
<dbReference type="PANTHER" id="PTHR47782:SF2">
    <property type="entry name" value="TRANSCRIPTION FACTOR, PUTATIVE (AFU_ORTHOLOGUE AFUA_4G12570)-RELATED"/>
    <property type="match status" value="1"/>
</dbReference>
<dbReference type="OrthoDB" id="5319458at2759"/>
<proteinExistence type="predicted"/>
<dbReference type="AlphaFoldDB" id="A0A6A6XFE5"/>
<dbReference type="CDD" id="cd12148">
    <property type="entry name" value="fungal_TF_MHR"/>
    <property type="match status" value="1"/>
</dbReference>
<evidence type="ECO:0000256" key="5">
    <source>
        <dbReference type="ARBA" id="ARBA00023125"/>
    </source>
</evidence>
<evidence type="ECO:0000256" key="3">
    <source>
        <dbReference type="ARBA" id="ARBA00022833"/>
    </source>
</evidence>
<keyword evidence="3" id="KW-0862">Zinc</keyword>
<feature type="region of interest" description="Disordered" evidence="9">
    <location>
        <begin position="615"/>
        <end position="719"/>
    </location>
</feature>
<dbReference type="Proteomes" id="UP000799757">
    <property type="component" value="Unassembled WGS sequence"/>
</dbReference>
<dbReference type="GO" id="GO:0043565">
    <property type="term" value="F:sequence-specific DNA binding"/>
    <property type="evidence" value="ECO:0007669"/>
    <property type="project" value="TreeGrafter"/>
</dbReference>
<feature type="compositionally biased region" description="Polar residues" evidence="9">
    <location>
        <begin position="646"/>
        <end position="660"/>
    </location>
</feature>
<feature type="coiled-coil region" evidence="8">
    <location>
        <begin position="62"/>
        <end position="89"/>
    </location>
</feature>
<feature type="region of interest" description="Disordered" evidence="9">
    <location>
        <begin position="737"/>
        <end position="776"/>
    </location>
</feature>
<feature type="domain" description="Zn(2)-C6 fungal-type" evidence="10">
    <location>
        <begin position="16"/>
        <end position="48"/>
    </location>
</feature>
<feature type="compositionally biased region" description="Polar residues" evidence="9">
    <location>
        <begin position="693"/>
        <end position="705"/>
    </location>
</feature>
<evidence type="ECO:0000256" key="4">
    <source>
        <dbReference type="ARBA" id="ARBA00023015"/>
    </source>
</evidence>
<dbReference type="EMBL" id="MU001871">
    <property type="protein sequence ID" value="KAF2795041.1"/>
    <property type="molecule type" value="Genomic_DNA"/>
</dbReference>
<dbReference type="PROSITE" id="PS00463">
    <property type="entry name" value="ZN2_CY6_FUNGAL_1"/>
    <property type="match status" value="1"/>
</dbReference>
<feature type="compositionally biased region" description="Pro residues" evidence="9">
    <location>
        <begin position="543"/>
        <end position="556"/>
    </location>
</feature>
<keyword evidence="2" id="KW-0479">Metal-binding</keyword>
<keyword evidence="5" id="KW-0238">DNA-binding</keyword>
<evidence type="ECO:0000256" key="1">
    <source>
        <dbReference type="ARBA" id="ARBA00004123"/>
    </source>
</evidence>
<feature type="compositionally biased region" description="Polar residues" evidence="9">
    <location>
        <begin position="757"/>
        <end position="776"/>
    </location>
</feature>
<dbReference type="GO" id="GO:0000981">
    <property type="term" value="F:DNA-binding transcription factor activity, RNA polymerase II-specific"/>
    <property type="evidence" value="ECO:0007669"/>
    <property type="project" value="InterPro"/>
</dbReference>
<feature type="compositionally biased region" description="Polar residues" evidence="9">
    <location>
        <begin position="615"/>
        <end position="629"/>
    </location>
</feature>
<dbReference type="Pfam" id="PF00172">
    <property type="entry name" value="Zn_clus"/>
    <property type="match status" value="1"/>
</dbReference>
<dbReference type="SMART" id="SM00066">
    <property type="entry name" value="GAL4"/>
    <property type="match status" value="1"/>
</dbReference>
<keyword evidence="6" id="KW-0804">Transcription</keyword>
<evidence type="ECO:0000256" key="8">
    <source>
        <dbReference type="SAM" id="Coils"/>
    </source>
</evidence>
<dbReference type="InterPro" id="IPR001138">
    <property type="entry name" value="Zn2Cys6_DnaBD"/>
</dbReference>
<evidence type="ECO:0000256" key="7">
    <source>
        <dbReference type="ARBA" id="ARBA00023242"/>
    </source>
</evidence>
<dbReference type="GO" id="GO:0045944">
    <property type="term" value="P:positive regulation of transcription by RNA polymerase II"/>
    <property type="evidence" value="ECO:0007669"/>
    <property type="project" value="TreeGrafter"/>
</dbReference>
<dbReference type="GO" id="GO:0008270">
    <property type="term" value="F:zinc ion binding"/>
    <property type="evidence" value="ECO:0007669"/>
    <property type="project" value="InterPro"/>
</dbReference>
<gene>
    <name evidence="11" type="ORF">K505DRAFT_348879</name>
</gene>
<dbReference type="InterPro" id="IPR036864">
    <property type="entry name" value="Zn2-C6_fun-type_DNA-bd_sf"/>
</dbReference>
<evidence type="ECO:0000256" key="9">
    <source>
        <dbReference type="SAM" id="MobiDB-lite"/>
    </source>
</evidence>
<feature type="compositionally biased region" description="Pro residues" evidence="9">
    <location>
        <begin position="662"/>
        <end position="673"/>
    </location>
</feature>
<dbReference type="PANTHER" id="PTHR47782">
    <property type="entry name" value="ZN(II)2CYS6 TRANSCRIPTION FACTOR (EUROFUNG)-RELATED"/>
    <property type="match status" value="1"/>
</dbReference>
<evidence type="ECO:0000313" key="11">
    <source>
        <dbReference type="EMBL" id="KAF2795041.1"/>
    </source>
</evidence>
<keyword evidence="8" id="KW-0175">Coiled coil</keyword>
<feature type="compositionally biased region" description="Low complexity" evidence="9">
    <location>
        <begin position="630"/>
        <end position="640"/>
    </location>
</feature>
<feature type="compositionally biased region" description="Low complexity" evidence="9">
    <location>
        <begin position="674"/>
        <end position="683"/>
    </location>
</feature>
<dbReference type="SUPFAM" id="SSF57701">
    <property type="entry name" value="Zn2/Cys6 DNA-binding domain"/>
    <property type="match status" value="1"/>
</dbReference>
<protein>
    <recommendedName>
        <fullName evidence="10">Zn(2)-C6 fungal-type domain-containing protein</fullName>
    </recommendedName>
</protein>
<evidence type="ECO:0000259" key="10">
    <source>
        <dbReference type="PROSITE" id="PS50048"/>
    </source>
</evidence>
<sequence>MVLETPLLRVSRPVAACSRCRAAKVKCDGKLPACTACEKSNRASECSSTNDQFARGKERSYVATLESRVEKLEKKIAEARARRKSSSVLMHDCETATPRRTSVDTVKAAKPISKRAARRKEASDIDELVSDFGLLAVNATARDFYGFTTEMSYARLILSASSKEALPIGLTKALPPRFAATPHIQHYLNNVFTLLPVFEEATLYSSIDAVYHLDDTASAFDHWTVRMVLAIACLSQSEQRGDALYSDAVGHVNAALEHAEEVLHPGFISSIQALILLVIYAMMDPHHFDSWTLVGAASRTMVDLGIHQDPSRSATISRSKLEIRRRVYWCVYALDRSTSLVQTRAFSFSDDSAHVALPFSSSPTSPKHSSPQTHVFLQSFDAALDLFKIREIQSRWYMDLFQSGRDPWKDPYPYVWKTYAKMTDWFEEMPQNILPSSKAFFELELLYSYVYILSPSPRIPHIHEYAQRLIFEHCIAYATNLIALLSTPSNTTKPPVTFYDAMRAYMTGRQFVDVLSRNLDIILDPTPPTPPASAPTSTSEDPLAPPTPAAPPPFPSPILGDIQPMPQDPTTRAITAINDFTTILSRFGLRFGFTHWRDRFQRESAALSAQLYHRSSLSPHTSPPSQSILPHQSQQSYHPQPWIPATSPSHQGHHQQQIYHPTTPPTAYPPQPSPFSTSPYTSPFGPPIIPGGDTQNQAMSDWTTPSPQPLALAEMPKPSGGRVRQALVYGPGLPAPGPVVGQGLGGGGEQMQGQENPEWNQSPSHNQNQGQDGLFM</sequence>
<evidence type="ECO:0000256" key="2">
    <source>
        <dbReference type="ARBA" id="ARBA00022723"/>
    </source>
</evidence>
<keyword evidence="4" id="KW-0805">Transcription regulation</keyword>
<dbReference type="SMART" id="SM00906">
    <property type="entry name" value="Fungal_trans"/>
    <property type="match status" value="1"/>
</dbReference>
<dbReference type="CDD" id="cd00067">
    <property type="entry name" value="GAL4"/>
    <property type="match status" value="1"/>
</dbReference>
<feature type="compositionally biased region" description="Gly residues" evidence="9">
    <location>
        <begin position="740"/>
        <end position="750"/>
    </location>
</feature>
<dbReference type="InterPro" id="IPR052202">
    <property type="entry name" value="Yeast_MetPath_Reg"/>
</dbReference>
<dbReference type="GO" id="GO:0005634">
    <property type="term" value="C:nucleus"/>
    <property type="evidence" value="ECO:0007669"/>
    <property type="project" value="UniProtKB-SubCell"/>
</dbReference>
<dbReference type="Gene3D" id="4.10.240.10">
    <property type="entry name" value="Zn(2)-C6 fungal-type DNA-binding domain"/>
    <property type="match status" value="1"/>
</dbReference>
<evidence type="ECO:0000256" key="6">
    <source>
        <dbReference type="ARBA" id="ARBA00023163"/>
    </source>
</evidence>
<comment type="subcellular location">
    <subcellularLocation>
        <location evidence="1">Nucleus</location>
    </subcellularLocation>
</comment>
<organism evidence="11 12">
    <name type="scientific">Melanomma pulvis-pyrius CBS 109.77</name>
    <dbReference type="NCBI Taxonomy" id="1314802"/>
    <lineage>
        <taxon>Eukaryota</taxon>
        <taxon>Fungi</taxon>
        <taxon>Dikarya</taxon>
        <taxon>Ascomycota</taxon>
        <taxon>Pezizomycotina</taxon>
        <taxon>Dothideomycetes</taxon>
        <taxon>Pleosporomycetidae</taxon>
        <taxon>Pleosporales</taxon>
        <taxon>Melanommataceae</taxon>
        <taxon>Melanomma</taxon>
    </lineage>
</organism>
<evidence type="ECO:0000313" key="12">
    <source>
        <dbReference type="Proteomes" id="UP000799757"/>
    </source>
</evidence>
<accession>A0A6A6XFE5</accession>
<dbReference type="InterPro" id="IPR007219">
    <property type="entry name" value="XnlR_reg_dom"/>
</dbReference>
<name>A0A6A6XFE5_9PLEO</name>